<dbReference type="Proteomes" id="UP001060245">
    <property type="component" value="Chromosome"/>
</dbReference>
<protein>
    <submittedName>
        <fullName evidence="1">Uncharacterized protein</fullName>
    </submittedName>
</protein>
<reference evidence="1" key="1">
    <citation type="submission" date="2022-07" db="EMBL/GenBank/DDBJ databases">
        <title>Complete genome of DND4.</title>
        <authorList>
            <person name="Cao G."/>
        </authorList>
    </citation>
    <scope>NUCLEOTIDE SEQUENCE</scope>
    <source>
        <strain evidence="1">DND4</strain>
    </source>
</reference>
<gene>
    <name evidence="1" type="ORF">NMQ05_04660</name>
</gene>
<organism evidence="1 2">
    <name type="scientific">Microbacterium maritypicum</name>
    <name type="common">Microbacterium liquefaciens</name>
    <dbReference type="NCBI Taxonomy" id="33918"/>
    <lineage>
        <taxon>Bacteria</taxon>
        <taxon>Bacillati</taxon>
        <taxon>Actinomycetota</taxon>
        <taxon>Actinomycetes</taxon>
        <taxon>Micrococcales</taxon>
        <taxon>Microbacteriaceae</taxon>
        <taxon>Microbacterium</taxon>
    </lineage>
</organism>
<evidence type="ECO:0000313" key="2">
    <source>
        <dbReference type="Proteomes" id="UP001060245"/>
    </source>
</evidence>
<name>A0ACD4B7R4_MICMQ</name>
<proteinExistence type="predicted"/>
<sequence>MSTLTPFTDMAPVPRVLVDVPVVEFPAGAVTVSLVRECEGRTIGVRGGKRLPATSPIILTDHEPGFGVESAYTVLGHDAAGNITGSLPVGSTVVDFDGVVVQQPLDPRLSVQVKRLVSTAAEISRETPGELVYPQGHGLPGLIGLGPRRGVEGVHLDLFVSNHADADALQDTLGTYEKRQLPV</sequence>
<evidence type="ECO:0000313" key="1">
    <source>
        <dbReference type="EMBL" id="UTT53880.1"/>
    </source>
</evidence>
<dbReference type="EMBL" id="CP101471">
    <property type="protein sequence ID" value="UTT53880.1"/>
    <property type="molecule type" value="Genomic_DNA"/>
</dbReference>
<keyword evidence="2" id="KW-1185">Reference proteome</keyword>
<accession>A0ACD4B7R4</accession>